<sequence length="72" mass="8727">GNIKTLLVNSKKFKHTWEDSTSKWRLFKRKVSDRSSQYGGVRRKERWPRSIFREATEEKFNRKQVQDSPVQE</sequence>
<evidence type="ECO:0000313" key="1">
    <source>
        <dbReference type="EMBL" id="CEK97623.1"/>
    </source>
</evidence>
<feature type="non-terminal residue" evidence="1">
    <location>
        <position position="1"/>
    </location>
</feature>
<dbReference type="EMBL" id="HACG01050758">
    <property type="protein sequence ID" value="CEK97623.1"/>
    <property type="molecule type" value="Transcribed_RNA"/>
</dbReference>
<feature type="non-terminal residue" evidence="1">
    <location>
        <position position="72"/>
    </location>
</feature>
<reference evidence="1" key="1">
    <citation type="submission" date="2014-12" db="EMBL/GenBank/DDBJ databases">
        <title>Insight into the proteome of Arion vulgaris.</title>
        <authorList>
            <person name="Aradska J."/>
            <person name="Bulat T."/>
            <person name="Smidak R."/>
            <person name="Sarate P."/>
            <person name="Gangsoo J."/>
            <person name="Sialana F."/>
            <person name="Bilban M."/>
            <person name="Lubec G."/>
        </authorList>
    </citation>
    <scope>NUCLEOTIDE SEQUENCE</scope>
    <source>
        <tissue evidence="1">Skin</tissue>
    </source>
</reference>
<gene>
    <name evidence="1" type="primary">ORF216399</name>
</gene>
<protein>
    <submittedName>
        <fullName evidence="1">Uncharacterized protein</fullName>
    </submittedName>
</protein>
<proteinExistence type="predicted"/>
<name>A0A0B7BXD4_9EUPU</name>
<dbReference type="AlphaFoldDB" id="A0A0B7BXD4"/>
<organism evidence="1">
    <name type="scientific">Arion vulgaris</name>
    <dbReference type="NCBI Taxonomy" id="1028688"/>
    <lineage>
        <taxon>Eukaryota</taxon>
        <taxon>Metazoa</taxon>
        <taxon>Spiralia</taxon>
        <taxon>Lophotrochozoa</taxon>
        <taxon>Mollusca</taxon>
        <taxon>Gastropoda</taxon>
        <taxon>Heterobranchia</taxon>
        <taxon>Euthyneura</taxon>
        <taxon>Panpulmonata</taxon>
        <taxon>Eupulmonata</taxon>
        <taxon>Stylommatophora</taxon>
        <taxon>Helicina</taxon>
        <taxon>Arionoidea</taxon>
        <taxon>Arionidae</taxon>
        <taxon>Arion</taxon>
    </lineage>
</organism>
<accession>A0A0B7BXD4</accession>